<dbReference type="EMBL" id="JACEGQ020000001">
    <property type="protein sequence ID" value="KAH8520393.1"/>
    <property type="molecule type" value="Genomic_DNA"/>
</dbReference>
<name>A0A8T2ZS53_POPDE</name>
<evidence type="ECO:0000313" key="1">
    <source>
        <dbReference type="EMBL" id="KAH8520393.1"/>
    </source>
</evidence>
<protein>
    <submittedName>
        <fullName evidence="1">Uncharacterized protein</fullName>
    </submittedName>
</protein>
<evidence type="ECO:0000313" key="2">
    <source>
        <dbReference type="Proteomes" id="UP000807159"/>
    </source>
</evidence>
<proteinExistence type="predicted"/>
<dbReference type="Proteomes" id="UP000807159">
    <property type="component" value="Chromosome 1"/>
</dbReference>
<keyword evidence="2" id="KW-1185">Reference proteome</keyword>
<organism evidence="1 2">
    <name type="scientific">Populus deltoides</name>
    <name type="common">Eastern poplar</name>
    <name type="synonym">Eastern cottonwood</name>
    <dbReference type="NCBI Taxonomy" id="3696"/>
    <lineage>
        <taxon>Eukaryota</taxon>
        <taxon>Viridiplantae</taxon>
        <taxon>Streptophyta</taxon>
        <taxon>Embryophyta</taxon>
        <taxon>Tracheophyta</taxon>
        <taxon>Spermatophyta</taxon>
        <taxon>Magnoliopsida</taxon>
        <taxon>eudicotyledons</taxon>
        <taxon>Gunneridae</taxon>
        <taxon>Pentapetalae</taxon>
        <taxon>rosids</taxon>
        <taxon>fabids</taxon>
        <taxon>Malpighiales</taxon>
        <taxon>Salicaceae</taxon>
        <taxon>Saliceae</taxon>
        <taxon>Populus</taxon>
    </lineage>
</organism>
<gene>
    <name evidence="1" type="ORF">H0E87_001725</name>
</gene>
<reference evidence="1" key="1">
    <citation type="journal article" date="2021" name="J. Hered.">
        <title>Genome Assembly of Salicaceae Populus deltoides (Eastern Cottonwood) I-69 Based on Nanopore Sequencing and Hi-C Technologies.</title>
        <authorList>
            <person name="Bai S."/>
            <person name="Wu H."/>
            <person name="Zhang J."/>
            <person name="Pan Z."/>
            <person name="Zhao W."/>
            <person name="Li Z."/>
            <person name="Tong C."/>
        </authorList>
    </citation>
    <scope>NUCLEOTIDE SEQUENCE</scope>
    <source>
        <tissue evidence="1">Leaf</tissue>
    </source>
</reference>
<sequence>MRKPPNNLGCNVWTVKTIPIPPEHLVPLLIWRDHVRSTGVELGLEHHGSVGQVQKARRLISNRSKVPRYRSAVEVRAGQGFKGWFRLGPGLHQELCGADLRTLSGRREATPCLRHSRFKLVL</sequence>
<accession>A0A8T2ZS53</accession>
<dbReference type="AlphaFoldDB" id="A0A8T2ZS53"/>
<comment type="caution">
    <text evidence="1">The sequence shown here is derived from an EMBL/GenBank/DDBJ whole genome shotgun (WGS) entry which is preliminary data.</text>
</comment>